<evidence type="ECO:0000313" key="3">
    <source>
        <dbReference type="Proteomes" id="UP000007174"/>
    </source>
</evidence>
<sequence length="61" mass="6636">KRSEGQKGDQDISCHANHSKRTTPSAHRITKKCYIETIGLSYAPLAMSSTAKVGEAQVPLH</sequence>
<dbReference type="AlphaFoldDB" id="H1V1X5"/>
<gene>
    <name evidence="2" type="ORF">CH063_06278</name>
</gene>
<feature type="compositionally biased region" description="Basic and acidic residues" evidence="1">
    <location>
        <begin position="1"/>
        <end position="12"/>
    </location>
</feature>
<reference evidence="3" key="1">
    <citation type="journal article" date="2012" name="Nat. Genet.">
        <title>Lifestyle transitions in plant pathogenic Colletotrichum fungi deciphered by genome and transcriptome analyses.</title>
        <authorList>
            <person name="O'Connell R.J."/>
            <person name="Thon M.R."/>
            <person name="Hacquard S."/>
            <person name="Amyotte S.G."/>
            <person name="Kleemann J."/>
            <person name="Torres M.F."/>
            <person name="Damm U."/>
            <person name="Buiate E.A."/>
            <person name="Epstein L."/>
            <person name="Alkan N."/>
            <person name="Altmueller J."/>
            <person name="Alvarado-Balderrama L."/>
            <person name="Bauser C.A."/>
            <person name="Becker C."/>
            <person name="Birren B.W."/>
            <person name="Chen Z."/>
            <person name="Choi J."/>
            <person name="Crouch J.A."/>
            <person name="Duvick J.P."/>
            <person name="Farman M.A."/>
            <person name="Gan P."/>
            <person name="Heiman D."/>
            <person name="Henrissat B."/>
            <person name="Howard R.J."/>
            <person name="Kabbage M."/>
            <person name="Koch C."/>
            <person name="Kracher B."/>
            <person name="Kubo Y."/>
            <person name="Law A.D."/>
            <person name="Lebrun M.-H."/>
            <person name="Lee Y.-H."/>
            <person name="Miyara I."/>
            <person name="Moore N."/>
            <person name="Neumann U."/>
            <person name="Nordstroem K."/>
            <person name="Panaccione D.G."/>
            <person name="Panstruga R."/>
            <person name="Place M."/>
            <person name="Proctor R.H."/>
            <person name="Prusky D."/>
            <person name="Rech G."/>
            <person name="Reinhardt R."/>
            <person name="Rollins J.A."/>
            <person name="Rounsley S."/>
            <person name="Schardl C.L."/>
            <person name="Schwartz D.C."/>
            <person name="Shenoy N."/>
            <person name="Shirasu K."/>
            <person name="Sikhakolli U.R."/>
            <person name="Stueber K."/>
            <person name="Sukno S.A."/>
            <person name="Sweigard J.A."/>
            <person name="Takano Y."/>
            <person name="Takahara H."/>
            <person name="Trail F."/>
            <person name="van der Does H.C."/>
            <person name="Voll L.M."/>
            <person name="Will I."/>
            <person name="Young S."/>
            <person name="Zeng Q."/>
            <person name="Zhang J."/>
            <person name="Zhou S."/>
            <person name="Dickman M.B."/>
            <person name="Schulze-Lefert P."/>
            <person name="Ver Loren van Themaat E."/>
            <person name="Ma L.-J."/>
            <person name="Vaillancourt L.J."/>
        </authorList>
    </citation>
    <scope>NUCLEOTIDE SEQUENCE [LARGE SCALE GENOMIC DNA]</scope>
    <source>
        <strain evidence="3">IMI 349063</strain>
    </source>
</reference>
<dbReference type="EMBL" id="CACQ02001062">
    <property type="protein sequence ID" value="CCF34227.1"/>
    <property type="molecule type" value="Genomic_DNA"/>
</dbReference>
<evidence type="ECO:0000313" key="2">
    <source>
        <dbReference type="EMBL" id="CCF34227.1"/>
    </source>
</evidence>
<organism evidence="2 3">
    <name type="scientific">Colletotrichum higginsianum (strain IMI 349063)</name>
    <name type="common">Crucifer anthracnose fungus</name>
    <dbReference type="NCBI Taxonomy" id="759273"/>
    <lineage>
        <taxon>Eukaryota</taxon>
        <taxon>Fungi</taxon>
        <taxon>Dikarya</taxon>
        <taxon>Ascomycota</taxon>
        <taxon>Pezizomycotina</taxon>
        <taxon>Sordariomycetes</taxon>
        <taxon>Hypocreomycetidae</taxon>
        <taxon>Glomerellales</taxon>
        <taxon>Glomerellaceae</taxon>
        <taxon>Colletotrichum</taxon>
        <taxon>Colletotrichum destructivum species complex</taxon>
    </lineage>
</organism>
<feature type="region of interest" description="Disordered" evidence="1">
    <location>
        <begin position="1"/>
        <end position="27"/>
    </location>
</feature>
<accession>H1V1X5</accession>
<feature type="non-terminal residue" evidence="2">
    <location>
        <position position="61"/>
    </location>
</feature>
<dbReference type="HOGENOM" id="CLU_2928896_0_0_1"/>
<protein>
    <submittedName>
        <fullName evidence="2">Uncharacterized protein</fullName>
    </submittedName>
</protein>
<proteinExistence type="predicted"/>
<evidence type="ECO:0000256" key="1">
    <source>
        <dbReference type="SAM" id="MobiDB-lite"/>
    </source>
</evidence>
<name>H1V1X5_COLHI</name>
<dbReference type="Proteomes" id="UP000007174">
    <property type="component" value="Unassembled WGS sequence"/>
</dbReference>